<name>A0AAD6ZJ51_9AGAR</name>
<dbReference type="Proteomes" id="UP001218218">
    <property type="component" value="Unassembled WGS sequence"/>
</dbReference>
<evidence type="ECO:0000313" key="3">
    <source>
        <dbReference type="Proteomes" id="UP001218218"/>
    </source>
</evidence>
<protein>
    <submittedName>
        <fullName evidence="2">Uncharacterized protein</fullName>
    </submittedName>
</protein>
<feature type="region of interest" description="Disordered" evidence="1">
    <location>
        <begin position="33"/>
        <end position="59"/>
    </location>
</feature>
<dbReference type="AlphaFoldDB" id="A0AAD6ZJ51"/>
<reference evidence="2" key="1">
    <citation type="submission" date="2023-03" db="EMBL/GenBank/DDBJ databases">
        <title>Massive genome expansion in bonnet fungi (Mycena s.s.) driven by repeated elements and novel gene families across ecological guilds.</title>
        <authorList>
            <consortium name="Lawrence Berkeley National Laboratory"/>
            <person name="Harder C.B."/>
            <person name="Miyauchi S."/>
            <person name="Viragh M."/>
            <person name="Kuo A."/>
            <person name="Thoen E."/>
            <person name="Andreopoulos B."/>
            <person name="Lu D."/>
            <person name="Skrede I."/>
            <person name="Drula E."/>
            <person name="Henrissat B."/>
            <person name="Morin E."/>
            <person name="Kohler A."/>
            <person name="Barry K."/>
            <person name="LaButti K."/>
            <person name="Morin E."/>
            <person name="Salamov A."/>
            <person name="Lipzen A."/>
            <person name="Mereny Z."/>
            <person name="Hegedus B."/>
            <person name="Baldrian P."/>
            <person name="Stursova M."/>
            <person name="Weitz H."/>
            <person name="Taylor A."/>
            <person name="Grigoriev I.V."/>
            <person name="Nagy L.G."/>
            <person name="Martin F."/>
            <person name="Kauserud H."/>
        </authorList>
    </citation>
    <scope>NUCLEOTIDE SEQUENCE</scope>
    <source>
        <strain evidence="2">CBHHK002</strain>
    </source>
</reference>
<sequence>MSLFDEPMPQTIAPSTSFNFRVGIWPGPRIYPTSQNPGLAGEGAPPSDDPAGPRTRRSKKAKARAAINWAIPCRLMPTPGGVGVQKGIYLHLRVSMGLLTQRDVLPCISAQEMAKCDARFASDADLDTQMASIIAGAIPPTSHTYRTISDFLKKLPAVDSQTARDAARIGDHHLRFIFNAIANAGLTAFAPDVFGNVESMYNLLHEHLAIHTFRAVALAFGYAHCAVDLSLLDDYSLLRSFYCNYIYGHIAKAEFMARYGPAKFALYSRSPRPTAAELARLEESTNDDDDA</sequence>
<evidence type="ECO:0000313" key="2">
    <source>
        <dbReference type="EMBL" id="KAJ7325827.1"/>
    </source>
</evidence>
<keyword evidence="3" id="KW-1185">Reference proteome</keyword>
<evidence type="ECO:0000256" key="1">
    <source>
        <dbReference type="SAM" id="MobiDB-lite"/>
    </source>
</evidence>
<organism evidence="2 3">
    <name type="scientific">Mycena albidolilacea</name>
    <dbReference type="NCBI Taxonomy" id="1033008"/>
    <lineage>
        <taxon>Eukaryota</taxon>
        <taxon>Fungi</taxon>
        <taxon>Dikarya</taxon>
        <taxon>Basidiomycota</taxon>
        <taxon>Agaricomycotina</taxon>
        <taxon>Agaricomycetes</taxon>
        <taxon>Agaricomycetidae</taxon>
        <taxon>Agaricales</taxon>
        <taxon>Marasmiineae</taxon>
        <taxon>Mycenaceae</taxon>
        <taxon>Mycena</taxon>
    </lineage>
</organism>
<gene>
    <name evidence="2" type="ORF">DFH08DRAFT_816905</name>
</gene>
<proteinExistence type="predicted"/>
<accession>A0AAD6ZJ51</accession>
<comment type="caution">
    <text evidence="2">The sequence shown here is derived from an EMBL/GenBank/DDBJ whole genome shotgun (WGS) entry which is preliminary data.</text>
</comment>
<dbReference type="EMBL" id="JARIHO010000043">
    <property type="protein sequence ID" value="KAJ7325827.1"/>
    <property type="molecule type" value="Genomic_DNA"/>
</dbReference>